<evidence type="ECO:0000259" key="1">
    <source>
        <dbReference type="PROSITE" id="PS51832"/>
    </source>
</evidence>
<dbReference type="OrthoDB" id="9759601at2"/>
<dbReference type="InterPro" id="IPR003018">
    <property type="entry name" value="GAF"/>
</dbReference>
<reference evidence="2" key="1">
    <citation type="journal article" date="2019" name="PLoS Negl. Trop. Dis.">
        <title>Revisiting the worldwide diversity of Leptospira species in the environment.</title>
        <authorList>
            <person name="Vincent A.T."/>
            <person name="Schiettekatte O."/>
            <person name="Bourhy P."/>
            <person name="Veyrier F.J."/>
            <person name="Picardeau M."/>
        </authorList>
    </citation>
    <scope>NUCLEOTIDE SEQUENCE [LARGE SCALE GENOMIC DNA]</scope>
    <source>
        <strain evidence="2">201702476</strain>
    </source>
</reference>
<feature type="domain" description="HD-GYP" evidence="1">
    <location>
        <begin position="461"/>
        <end position="664"/>
    </location>
</feature>
<evidence type="ECO:0000313" key="2">
    <source>
        <dbReference type="EMBL" id="TGL56622.1"/>
    </source>
</evidence>
<gene>
    <name evidence="2" type="ORF">EHQ58_15580</name>
</gene>
<dbReference type="PROSITE" id="PS51832">
    <property type="entry name" value="HD_GYP"/>
    <property type="match status" value="2"/>
</dbReference>
<dbReference type="Pfam" id="PF13487">
    <property type="entry name" value="HD_5"/>
    <property type="match status" value="1"/>
</dbReference>
<dbReference type="PANTHER" id="PTHR43155">
    <property type="entry name" value="CYCLIC DI-GMP PHOSPHODIESTERASE PA4108-RELATED"/>
    <property type="match status" value="1"/>
</dbReference>
<proteinExistence type="predicted"/>
<keyword evidence="3" id="KW-1185">Reference proteome</keyword>
<dbReference type="AlphaFoldDB" id="A0A4R9JUX9"/>
<sequence>MNVLKDSSRTHRYIITDDPYFEGRVVDYAKKISATILPVSELDKVDLESSQSIAKVLFYISRYELEKSHSAFHQYLKMHPSVMCAFLIRAPIDYTGFQALSIEEELFFTNIPDEAPVIFLVKSLINAFTNLQMIVDKFELQKRINVSTNEISKLTRIGISLANEKDFTKLLRDILNSAREISNSDSGSLYLVEKDEKGNPRNLRFKISALDLNSDEFILPINKKSIAGYVAFTGKQLNIPNVYELSGKEEFHFNSDFDKMGNYYSKSMLVVPMKDHHDEVVGVIQLINRKKNFHSKLTVDQLKSDSVLEYDKYSEELVMAVAGQAAVAIQNNNLVQEIETLFEGFVTASVSAIESRDPTTSGHSFRVAQYTVNLAEAVNSIEAGRFKDIVFNPSQIKEIRYASLLHDFGKVGVREKVLVKAKKLEDHELDLIRWRFHFIIKDVEAKLAQKKIEYLKRHGSAGYSQFEQSIQLEYELEKQKMEEMVRVIHQSNEPSILEEGNSNFLEEISKLSYITTEGGQISLLQPREFGFLSIRKGSLDFEERREIESHVEHTFQFLSKIPWTKELKMVPSIAHGHHEKLNGGGYPRGLTAVEIPIQAKMMAIADIFDALTDKDRPYKKAVPLDRAFDILKMEVRDQHIDGDLLDIFIESKVYEKTLHKRLES</sequence>
<evidence type="ECO:0000313" key="3">
    <source>
        <dbReference type="Proteomes" id="UP000297693"/>
    </source>
</evidence>
<dbReference type="InterPro" id="IPR029016">
    <property type="entry name" value="GAF-like_dom_sf"/>
</dbReference>
<dbReference type="CDD" id="cd00077">
    <property type="entry name" value="HDc"/>
    <property type="match status" value="2"/>
</dbReference>
<dbReference type="Pfam" id="PF01966">
    <property type="entry name" value="HD"/>
    <property type="match status" value="1"/>
</dbReference>
<comment type="caution">
    <text evidence="2">The sequence shown here is derived from an EMBL/GenBank/DDBJ whole genome shotgun (WGS) entry which is preliminary data.</text>
</comment>
<dbReference type="SMART" id="SM00065">
    <property type="entry name" value="GAF"/>
    <property type="match status" value="1"/>
</dbReference>
<dbReference type="Gene3D" id="1.10.3210.10">
    <property type="entry name" value="Hypothetical protein af1432"/>
    <property type="match status" value="2"/>
</dbReference>
<dbReference type="PANTHER" id="PTHR43155:SF2">
    <property type="entry name" value="CYCLIC DI-GMP PHOSPHODIESTERASE PA4108"/>
    <property type="match status" value="1"/>
</dbReference>
<dbReference type="InterPro" id="IPR037522">
    <property type="entry name" value="HD_GYP_dom"/>
</dbReference>
<dbReference type="InterPro" id="IPR006674">
    <property type="entry name" value="HD_domain"/>
</dbReference>
<dbReference type="EMBL" id="RQGD01000045">
    <property type="protein sequence ID" value="TGL56622.1"/>
    <property type="molecule type" value="Genomic_DNA"/>
</dbReference>
<dbReference type="Gene3D" id="3.30.450.40">
    <property type="match status" value="1"/>
</dbReference>
<dbReference type="Proteomes" id="UP000297693">
    <property type="component" value="Unassembled WGS sequence"/>
</dbReference>
<dbReference type="RefSeq" id="WP_135624840.1">
    <property type="nucleotide sequence ID" value="NZ_RQGD01000045.1"/>
</dbReference>
<dbReference type="InterPro" id="IPR003607">
    <property type="entry name" value="HD/PDEase_dom"/>
</dbReference>
<name>A0A4R9JUX9_9LEPT</name>
<accession>A0A4R9JUX9</accession>
<dbReference type="SUPFAM" id="SSF109604">
    <property type="entry name" value="HD-domain/PDEase-like"/>
    <property type="match status" value="2"/>
</dbReference>
<protein>
    <submittedName>
        <fullName evidence="2">GAF domain-containing protein</fullName>
    </submittedName>
</protein>
<dbReference type="Pfam" id="PF01590">
    <property type="entry name" value="GAF"/>
    <property type="match status" value="1"/>
</dbReference>
<feature type="domain" description="HD-GYP" evidence="1">
    <location>
        <begin position="338"/>
        <end position="433"/>
    </location>
</feature>
<dbReference type="SMART" id="SM00471">
    <property type="entry name" value="HDc"/>
    <property type="match status" value="1"/>
</dbReference>
<dbReference type="SUPFAM" id="SSF55781">
    <property type="entry name" value="GAF domain-like"/>
    <property type="match status" value="1"/>
</dbReference>
<organism evidence="2 3">
    <name type="scientific">Leptospira ognonensis</name>
    <dbReference type="NCBI Taxonomy" id="2484945"/>
    <lineage>
        <taxon>Bacteria</taxon>
        <taxon>Pseudomonadati</taxon>
        <taxon>Spirochaetota</taxon>
        <taxon>Spirochaetia</taxon>
        <taxon>Leptospirales</taxon>
        <taxon>Leptospiraceae</taxon>
        <taxon>Leptospira</taxon>
    </lineage>
</organism>